<keyword evidence="5 12" id="KW-0436">Ligase</keyword>
<dbReference type="AlphaFoldDB" id="A0A1G2HK28"/>
<evidence type="ECO:0000313" key="16">
    <source>
        <dbReference type="Proteomes" id="UP000178509"/>
    </source>
</evidence>
<dbReference type="InterPro" id="IPR013155">
    <property type="entry name" value="M/V/L/I-tRNA-synth_anticd-bd"/>
</dbReference>
<protein>
    <recommendedName>
        <fullName evidence="3 11">Valine--tRNA ligase</fullName>
        <ecNumber evidence="3 11">6.1.1.9</ecNumber>
    </recommendedName>
</protein>
<keyword evidence="6 12" id="KW-0547">Nucleotide-binding</keyword>
<dbReference type="Pfam" id="PF00133">
    <property type="entry name" value="tRNA-synt_1"/>
    <property type="match status" value="1"/>
</dbReference>
<dbReference type="CDD" id="cd00817">
    <property type="entry name" value="ValRS_core"/>
    <property type="match status" value="1"/>
</dbReference>
<dbReference type="PROSITE" id="PS00178">
    <property type="entry name" value="AA_TRNA_LIGASE_I"/>
    <property type="match status" value="1"/>
</dbReference>
<dbReference type="PRINTS" id="PR00986">
    <property type="entry name" value="TRNASYNTHVAL"/>
</dbReference>
<dbReference type="GO" id="GO:0005829">
    <property type="term" value="C:cytosol"/>
    <property type="evidence" value="ECO:0007669"/>
    <property type="project" value="TreeGrafter"/>
</dbReference>
<dbReference type="InterPro" id="IPR009008">
    <property type="entry name" value="Val/Leu/Ile-tRNA-synth_edit"/>
</dbReference>
<evidence type="ECO:0000256" key="6">
    <source>
        <dbReference type="ARBA" id="ARBA00022741"/>
    </source>
</evidence>
<evidence type="ECO:0000259" key="14">
    <source>
        <dbReference type="Pfam" id="PF08264"/>
    </source>
</evidence>
<comment type="similarity">
    <text evidence="12">Belongs to the class-I aminoacyl-tRNA synthetase family.</text>
</comment>
<dbReference type="SUPFAM" id="SSF50677">
    <property type="entry name" value="ValRS/IleRS/LeuRS editing domain"/>
    <property type="match status" value="1"/>
</dbReference>
<dbReference type="GO" id="GO:0006438">
    <property type="term" value="P:valyl-tRNA aminoacylation"/>
    <property type="evidence" value="ECO:0007669"/>
    <property type="project" value="UniProtKB-UniRule"/>
</dbReference>
<dbReference type="SUPFAM" id="SSF52374">
    <property type="entry name" value="Nucleotidylyl transferase"/>
    <property type="match status" value="1"/>
</dbReference>
<comment type="subcellular location">
    <subcellularLocation>
        <location evidence="1">Cytoplasm</location>
    </subcellularLocation>
</comment>
<dbReference type="GO" id="GO:0004832">
    <property type="term" value="F:valine-tRNA ligase activity"/>
    <property type="evidence" value="ECO:0007669"/>
    <property type="project" value="UniProtKB-UniRule"/>
</dbReference>
<dbReference type="EMBL" id="MHOJ01000010">
    <property type="protein sequence ID" value="OGZ62803.1"/>
    <property type="molecule type" value="Genomic_DNA"/>
</dbReference>
<keyword evidence="4" id="KW-0963">Cytoplasm</keyword>
<dbReference type="InterPro" id="IPR001412">
    <property type="entry name" value="aa-tRNA-synth_I_CS"/>
</dbReference>
<dbReference type="InterPro" id="IPR009080">
    <property type="entry name" value="tRNAsynth_Ia_anticodon-bd"/>
</dbReference>
<comment type="catalytic activity">
    <reaction evidence="10">
        <text>tRNA(Val) + L-valine + ATP = L-valyl-tRNA(Val) + AMP + diphosphate</text>
        <dbReference type="Rhea" id="RHEA:10704"/>
        <dbReference type="Rhea" id="RHEA-COMP:9672"/>
        <dbReference type="Rhea" id="RHEA-COMP:9708"/>
        <dbReference type="ChEBI" id="CHEBI:30616"/>
        <dbReference type="ChEBI" id="CHEBI:33019"/>
        <dbReference type="ChEBI" id="CHEBI:57762"/>
        <dbReference type="ChEBI" id="CHEBI:78442"/>
        <dbReference type="ChEBI" id="CHEBI:78537"/>
        <dbReference type="ChEBI" id="CHEBI:456215"/>
        <dbReference type="EC" id="6.1.1.9"/>
    </reaction>
</comment>
<evidence type="ECO:0000256" key="10">
    <source>
        <dbReference type="ARBA" id="ARBA00047552"/>
    </source>
</evidence>
<dbReference type="Pfam" id="PF08264">
    <property type="entry name" value="Anticodon_1"/>
    <property type="match status" value="1"/>
</dbReference>
<proteinExistence type="inferred from homology"/>
<dbReference type="PANTHER" id="PTHR11946">
    <property type="entry name" value="VALYL-TRNA SYNTHETASES"/>
    <property type="match status" value="1"/>
</dbReference>
<evidence type="ECO:0000259" key="13">
    <source>
        <dbReference type="Pfam" id="PF00133"/>
    </source>
</evidence>
<evidence type="ECO:0000256" key="3">
    <source>
        <dbReference type="ARBA" id="ARBA00013169"/>
    </source>
</evidence>
<dbReference type="InterPro" id="IPR002303">
    <property type="entry name" value="Valyl-tRNA_ligase"/>
</dbReference>
<dbReference type="EC" id="6.1.1.9" evidence="3 11"/>
<evidence type="ECO:0000256" key="2">
    <source>
        <dbReference type="ARBA" id="ARBA00011245"/>
    </source>
</evidence>
<evidence type="ECO:0000256" key="1">
    <source>
        <dbReference type="ARBA" id="ARBA00004496"/>
    </source>
</evidence>
<dbReference type="InterPro" id="IPR014729">
    <property type="entry name" value="Rossmann-like_a/b/a_fold"/>
</dbReference>
<evidence type="ECO:0000313" key="15">
    <source>
        <dbReference type="EMBL" id="OGZ62803.1"/>
    </source>
</evidence>
<dbReference type="GO" id="GO:0002161">
    <property type="term" value="F:aminoacyl-tRNA deacylase activity"/>
    <property type="evidence" value="ECO:0007669"/>
    <property type="project" value="InterPro"/>
</dbReference>
<comment type="subunit">
    <text evidence="2">Monomer.</text>
</comment>
<feature type="domain" description="Methionyl/Valyl/Leucyl/Isoleucyl-tRNA synthetase anticodon-binding" evidence="14">
    <location>
        <begin position="651"/>
        <end position="756"/>
    </location>
</feature>
<dbReference type="SUPFAM" id="SSF47323">
    <property type="entry name" value="Anticodon-binding domain of a subclass of class I aminoacyl-tRNA synthetases"/>
    <property type="match status" value="1"/>
</dbReference>
<evidence type="ECO:0000256" key="12">
    <source>
        <dbReference type="RuleBase" id="RU363035"/>
    </source>
</evidence>
<dbReference type="Proteomes" id="UP000178509">
    <property type="component" value="Unassembled WGS sequence"/>
</dbReference>
<organism evidence="15 16">
    <name type="scientific">Candidatus Spechtbacteria bacterium RIFCSPLOWO2_02_FULL_38_8</name>
    <dbReference type="NCBI Taxonomy" id="1802164"/>
    <lineage>
        <taxon>Bacteria</taxon>
        <taxon>Candidatus Spechtiibacteriota</taxon>
    </lineage>
</organism>
<dbReference type="InterPro" id="IPR002300">
    <property type="entry name" value="aa-tRNA-synth_Ia"/>
</dbReference>
<sequence>MKELDKHFNYSEVEPRIYELWEKSGFFSPETCVKKGICKKNAPVFSMVLPPPNVTGVLHIGHAFEDTLQDIMVRYARMRGKRTLWVPGTDHAAIATQARVEKDIYNKEKITRHDLGREEFLKRVIEFTKQSHYTIVKQIKALGASLDWKREAYTLDAKREIAVYTAFKRMYDDGLIYEGERVVNWDPKLQTTVSDDEVEYKEEKSVLYYIKYGPLEVATVRPETIFGDTAVAVHPKDKRYKKYIGKEVEVDFLIEKRKVKVIGDKYVKQEFGTGALKVTPAHDSNDFEVWLRHKKEIEGPKQVINEYGKMNRLAGKYEGLKTKEARIQVVKDLKSKGLFIKIDENYIHNIATNSREGGIIEPLLKKQWFINVDKEFILPYSNLKEIKTGQKITLKKLMQSVVKSGEIEILPIQFKKVYFHWINNLHDWCISRQIWWGHRLPVWYHELKCIPRKGREKDVEKCEETIVSIVEPKCKYCDAKYIQAEDTLDTWFSSGLWTFSTLGWPLDYVGDKLKKGSDLDIYHPTTMMAPGYEILFFWVARMILMSTYLLGEIPFKTVLLHGMVRDEQGRKFSKSLGNGIDPIELVNEYGADALRMSLIAGSTPGRDLPFSQDRTRGYRNFATKLWNITRFLLMNLEGYQEGAKASFTQKDNEIYAEFKNVIKKVTQDMEKNRYSQAAEKIYQYAWHTFADKILENSKSIFGGENKKIRASRQKLLLEIWTDTLTMLHPFMPFITEELYSYLPIKNKKMLMVKKWPIS</sequence>
<evidence type="ECO:0000256" key="9">
    <source>
        <dbReference type="ARBA" id="ARBA00023146"/>
    </source>
</evidence>
<dbReference type="CDD" id="cd07962">
    <property type="entry name" value="Anticodon_Ia_Val"/>
    <property type="match status" value="1"/>
</dbReference>
<keyword evidence="9 12" id="KW-0030">Aminoacyl-tRNA synthetase</keyword>
<dbReference type="STRING" id="1802164.A3H51_02305"/>
<reference evidence="15 16" key="1">
    <citation type="journal article" date="2016" name="Nat. Commun.">
        <title>Thousands of microbial genomes shed light on interconnected biogeochemical processes in an aquifer system.</title>
        <authorList>
            <person name="Anantharaman K."/>
            <person name="Brown C.T."/>
            <person name="Hug L.A."/>
            <person name="Sharon I."/>
            <person name="Castelle C.J."/>
            <person name="Probst A.J."/>
            <person name="Thomas B.C."/>
            <person name="Singh A."/>
            <person name="Wilkins M.J."/>
            <person name="Karaoz U."/>
            <person name="Brodie E.L."/>
            <person name="Williams K.H."/>
            <person name="Hubbard S.S."/>
            <person name="Banfield J.F."/>
        </authorList>
    </citation>
    <scope>NUCLEOTIDE SEQUENCE [LARGE SCALE GENOMIC DNA]</scope>
</reference>
<evidence type="ECO:0000256" key="4">
    <source>
        <dbReference type="ARBA" id="ARBA00022490"/>
    </source>
</evidence>
<dbReference type="FunFam" id="3.40.50.620:FF:000032">
    <property type="entry name" value="Valine--tRNA ligase"/>
    <property type="match status" value="1"/>
</dbReference>
<evidence type="ECO:0000256" key="11">
    <source>
        <dbReference type="NCBIfam" id="TIGR00422"/>
    </source>
</evidence>
<dbReference type="PANTHER" id="PTHR11946:SF93">
    <property type="entry name" value="VALINE--TRNA LIGASE, CHLOROPLASTIC_MITOCHONDRIAL 2"/>
    <property type="match status" value="1"/>
</dbReference>
<keyword evidence="8 12" id="KW-0648">Protein biosynthesis</keyword>
<dbReference type="Gene3D" id="3.40.50.620">
    <property type="entry name" value="HUPs"/>
    <property type="match status" value="2"/>
</dbReference>
<evidence type="ECO:0000256" key="8">
    <source>
        <dbReference type="ARBA" id="ARBA00022917"/>
    </source>
</evidence>
<keyword evidence="7 12" id="KW-0067">ATP-binding</keyword>
<dbReference type="NCBIfam" id="NF004349">
    <property type="entry name" value="PRK05729.1"/>
    <property type="match status" value="1"/>
</dbReference>
<gene>
    <name evidence="15" type="ORF">A3H51_02305</name>
</gene>
<comment type="caution">
    <text evidence="15">The sequence shown here is derived from an EMBL/GenBank/DDBJ whole genome shotgun (WGS) entry which is preliminary data.</text>
</comment>
<dbReference type="InterPro" id="IPR033705">
    <property type="entry name" value="Anticodon_Ia_Val"/>
</dbReference>
<accession>A0A1G2HK28</accession>
<dbReference type="NCBIfam" id="TIGR00422">
    <property type="entry name" value="valS"/>
    <property type="match status" value="1"/>
</dbReference>
<evidence type="ECO:0000256" key="7">
    <source>
        <dbReference type="ARBA" id="ARBA00022840"/>
    </source>
</evidence>
<name>A0A1G2HK28_9BACT</name>
<feature type="domain" description="Aminoacyl-tRNA synthetase class Ia" evidence="13">
    <location>
        <begin position="17"/>
        <end position="610"/>
    </location>
</feature>
<dbReference type="Gene3D" id="1.10.730.10">
    <property type="entry name" value="Isoleucyl-tRNA Synthetase, Domain 1"/>
    <property type="match status" value="1"/>
</dbReference>
<evidence type="ECO:0000256" key="5">
    <source>
        <dbReference type="ARBA" id="ARBA00022598"/>
    </source>
</evidence>
<dbReference type="GO" id="GO:0005524">
    <property type="term" value="F:ATP binding"/>
    <property type="evidence" value="ECO:0007669"/>
    <property type="project" value="UniProtKB-KW"/>
</dbReference>